<keyword evidence="3" id="KW-0285">Flavoprotein</keyword>
<evidence type="ECO:0000256" key="1">
    <source>
        <dbReference type="ARBA" id="ARBA00003535"/>
    </source>
</evidence>
<organism evidence="6 7">
    <name type="scientific">Halobacillus naozhouensis</name>
    <dbReference type="NCBI Taxonomy" id="554880"/>
    <lineage>
        <taxon>Bacteria</taxon>
        <taxon>Bacillati</taxon>
        <taxon>Bacillota</taxon>
        <taxon>Bacilli</taxon>
        <taxon>Bacillales</taxon>
        <taxon>Bacillaceae</taxon>
        <taxon>Halobacillus</taxon>
    </lineage>
</organism>
<gene>
    <name evidence="6" type="ORF">P9989_18050</name>
</gene>
<evidence type="ECO:0000313" key="6">
    <source>
        <dbReference type="EMBL" id="WFT74240.1"/>
    </source>
</evidence>
<accession>A0ABY8J0F2</accession>
<dbReference type="EMBL" id="CP121671">
    <property type="protein sequence ID" value="WFT74240.1"/>
    <property type="molecule type" value="Genomic_DNA"/>
</dbReference>
<keyword evidence="6" id="KW-0503">Monooxygenase</keyword>
<protein>
    <recommendedName>
        <fullName evidence="2">Probable nitronate monooxygenase</fullName>
    </recommendedName>
</protein>
<dbReference type="GO" id="GO:0004497">
    <property type="term" value="F:monooxygenase activity"/>
    <property type="evidence" value="ECO:0007669"/>
    <property type="project" value="UniProtKB-KW"/>
</dbReference>
<sequence>MNDLTKKLEVTLPFIQGGMGNISHASLAIAVSEAGGLGTIGAGTLHPEKVERMIQDIRHGTSEPFAVNIPLTVNPYVKDILALIKKHAVPIVSLSAGNPAPYIEPLKAENVVVMCVVANDKQAKKAESAGADVIIAEGYEAAGINAREELTTFTLIPKVTSSVDIPVVAAGGIGDGRGVAAAMSLGAQGVQLGTRLIATEDAQVHSAYKEALRSAGSDGTIIVGRPYKQVRRILKTPYGEHLLHSEKEKMPLNTYLEKTNETRHITGAIEGKLTEGHVNAGQIATMIEDIPTVQELFTRMIREAQLASEHHFPFQH</sequence>
<dbReference type="InterPro" id="IPR013785">
    <property type="entry name" value="Aldolase_TIM"/>
</dbReference>
<dbReference type="SUPFAM" id="SSF51412">
    <property type="entry name" value="Inosine monophosphate dehydrogenase (IMPDH)"/>
    <property type="match status" value="1"/>
</dbReference>
<keyword evidence="4" id="KW-0288">FMN</keyword>
<dbReference type="Gene3D" id="3.20.20.70">
    <property type="entry name" value="Aldolase class I"/>
    <property type="match status" value="1"/>
</dbReference>
<evidence type="ECO:0000256" key="5">
    <source>
        <dbReference type="ARBA" id="ARBA00023002"/>
    </source>
</evidence>
<reference evidence="6 7" key="1">
    <citation type="submission" date="2023-04" db="EMBL/GenBank/DDBJ databases">
        <title>Genome sequence of Halobacillus naozhouensis KACC 21980.</title>
        <authorList>
            <person name="Kim S."/>
            <person name="Heo J."/>
            <person name="Kwon S.-W."/>
        </authorList>
    </citation>
    <scope>NUCLEOTIDE SEQUENCE [LARGE SCALE GENOMIC DNA]</scope>
    <source>
        <strain evidence="6 7">KCTC 13234</strain>
    </source>
</reference>
<keyword evidence="7" id="KW-1185">Reference proteome</keyword>
<evidence type="ECO:0000256" key="3">
    <source>
        <dbReference type="ARBA" id="ARBA00022630"/>
    </source>
</evidence>
<keyword evidence="5 6" id="KW-0560">Oxidoreductase</keyword>
<dbReference type="CDD" id="cd04730">
    <property type="entry name" value="NPD_like"/>
    <property type="match status" value="1"/>
</dbReference>
<proteinExistence type="predicted"/>
<dbReference type="RefSeq" id="WP_283076240.1">
    <property type="nucleotide sequence ID" value="NZ_CP121671.1"/>
</dbReference>
<comment type="function">
    <text evidence="1">Nitronate monooxygenase that uses molecular oxygen to catalyze the oxidative denitrification of alkyl nitronates. Acts on propionate 3-nitronate (P3N), the presumed physiological substrate. Probably functions in the detoxification of P3N, a metabolic poison produced by plants and fungi as a defense mechanism.</text>
</comment>
<dbReference type="InterPro" id="IPR004136">
    <property type="entry name" value="NMO"/>
</dbReference>
<dbReference type="PANTHER" id="PTHR32332:SF20">
    <property type="entry name" value="2-NITROPROPANE DIOXYGENASE-LIKE PROTEIN"/>
    <property type="match status" value="1"/>
</dbReference>
<evidence type="ECO:0000313" key="7">
    <source>
        <dbReference type="Proteomes" id="UP001221597"/>
    </source>
</evidence>
<name>A0ABY8J0F2_9BACI</name>
<evidence type="ECO:0000256" key="2">
    <source>
        <dbReference type="ARBA" id="ARBA00013457"/>
    </source>
</evidence>
<dbReference type="Pfam" id="PF03060">
    <property type="entry name" value="NMO"/>
    <property type="match status" value="2"/>
</dbReference>
<evidence type="ECO:0000256" key="4">
    <source>
        <dbReference type="ARBA" id="ARBA00022643"/>
    </source>
</evidence>
<dbReference type="PANTHER" id="PTHR32332">
    <property type="entry name" value="2-NITROPROPANE DIOXYGENASE"/>
    <property type="match status" value="1"/>
</dbReference>
<dbReference type="Proteomes" id="UP001221597">
    <property type="component" value="Chromosome"/>
</dbReference>